<gene>
    <name evidence="2" type="ORF">R9Z33_07240</name>
</gene>
<reference evidence="2 3" key="1">
    <citation type="submission" date="2023-11" db="EMBL/GenBank/DDBJ databases">
        <title>Arctic aerobic anoxygenic photoheterotroph Sediminicoccus rosea KRV36 adapts its photosynthesis to long days of polar summer.</title>
        <authorList>
            <person name="Tomasch J."/>
            <person name="Kopejtka K."/>
            <person name="Bily T."/>
            <person name="Gardiner A.T."/>
            <person name="Gardian Z."/>
            <person name="Shivaramu S."/>
            <person name="Koblizek M."/>
            <person name="Engelhardt F."/>
            <person name="Kaftan D."/>
        </authorList>
    </citation>
    <scope>NUCLEOTIDE SEQUENCE [LARGE SCALE GENOMIC DNA]</scope>
    <source>
        <strain evidence="2 3">R-30</strain>
    </source>
</reference>
<proteinExistence type="predicted"/>
<protein>
    <recommendedName>
        <fullName evidence="4">Group 4 capsule polysaccharide lipoprotein gfcB, YjbF</fullName>
    </recommendedName>
</protein>
<keyword evidence="3" id="KW-1185">Reference proteome</keyword>
<feature type="region of interest" description="Disordered" evidence="1">
    <location>
        <begin position="1"/>
        <end position="23"/>
    </location>
</feature>
<evidence type="ECO:0000256" key="1">
    <source>
        <dbReference type="SAM" id="MobiDB-lite"/>
    </source>
</evidence>
<organism evidence="2 3">
    <name type="scientific">Sediminicoccus rosea</name>
    <dbReference type="NCBI Taxonomy" id="1225128"/>
    <lineage>
        <taxon>Bacteria</taxon>
        <taxon>Pseudomonadati</taxon>
        <taxon>Pseudomonadota</taxon>
        <taxon>Alphaproteobacteria</taxon>
        <taxon>Acetobacterales</taxon>
        <taxon>Roseomonadaceae</taxon>
        <taxon>Sediminicoccus</taxon>
    </lineage>
</organism>
<dbReference type="Proteomes" id="UP001305521">
    <property type="component" value="Chromosome"/>
</dbReference>
<evidence type="ECO:0000313" key="2">
    <source>
        <dbReference type="EMBL" id="WPB86665.1"/>
    </source>
</evidence>
<name>A0ABZ0PNH4_9PROT</name>
<sequence>MAPALAQPGGCTPTPGVQDATPMRSCTVLRRGEMANGLSWEMQARVYVAPRAGSGDMSFRMMVVKQRGEVVAWTEPGYGEPQRPEQLPTPRGLLLRLPVAPVPGSVTPLDEVWLRREPLRNWVHLDARTWRGEVQARLAPGEALAPTYQLEIRPLRATGRVTRAGDAPGQASGGAYTAWLDLGEDRLVLIGFTRN</sequence>
<dbReference type="EMBL" id="CP137852">
    <property type="protein sequence ID" value="WPB86665.1"/>
    <property type="molecule type" value="Genomic_DNA"/>
</dbReference>
<evidence type="ECO:0008006" key="4">
    <source>
        <dbReference type="Google" id="ProtNLM"/>
    </source>
</evidence>
<accession>A0ABZ0PNH4</accession>
<dbReference type="RefSeq" id="WP_318650634.1">
    <property type="nucleotide sequence ID" value="NZ_CP137852.1"/>
</dbReference>
<evidence type="ECO:0000313" key="3">
    <source>
        <dbReference type="Proteomes" id="UP001305521"/>
    </source>
</evidence>